<keyword evidence="5 7" id="KW-0472">Membrane</keyword>
<organism evidence="8 9">
    <name type="scientific">Salarias fasciatus</name>
    <name type="common">Jewelled blenny</name>
    <name type="synonym">Blennius fasciatus</name>
    <dbReference type="NCBI Taxonomy" id="181472"/>
    <lineage>
        <taxon>Eukaryota</taxon>
        <taxon>Metazoa</taxon>
        <taxon>Chordata</taxon>
        <taxon>Craniata</taxon>
        <taxon>Vertebrata</taxon>
        <taxon>Euteleostomi</taxon>
        <taxon>Actinopterygii</taxon>
        <taxon>Neopterygii</taxon>
        <taxon>Teleostei</taxon>
        <taxon>Neoteleostei</taxon>
        <taxon>Acanthomorphata</taxon>
        <taxon>Ovalentaria</taxon>
        <taxon>Blenniimorphae</taxon>
        <taxon>Blenniiformes</taxon>
        <taxon>Blennioidei</taxon>
        <taxon>Blenniidae</taxon>
        <taxon>Salariinae</taxon>
        <taxon>Salarias</taxon>
    </lineage>
</organism>
<dbReference type="PANTHER" id="PTHR23320">
    <property type="entry name" value="MEMBRANE-SPANNING 4-DOMAINS SUBFAMILY A MS4A -RELATED"/>
    <property type="match status" value="1"/>
</dbReference>
<dbReference type="PANTHER" id="PTHR23320:SF128">
    <property type="entry name" value="MEMBRANE-SPANNING 4-DOMAINS SUBFAMILY A MEMBER 4A"/>
    <property type="match status" value="1"/>
</dbReference>
<accession>A0A672HL53</accession>
<comment type="subcellular location">
    <subcellularLocation>
        <location evidence="1">Membrane</location>
        <topology evidence="1">Multi-pass membrane protein</topology>
    </subcellularLocation>
</comment>
<reference evidence="8" key="2">
    <citation type="submission" date="2025-05" db="UniProtKB">
        <authorList>
            <consortium name="Ensembl"/>
        </authorList>
    </citation>
    <scope>IDENTIFICATION</scope>
</reference>
<keyword evidence="9" id="KW-1185">Reference proteome</keyword>
<proteinExistence type="inferred from homology"/>
<evidence type="ECO:0000313" key="8">
    <source>
        <dbReference type="Ensembl" id="ENSSFAP00005029777.1"/>
    </source>
</evidence>
<feature type="region of interest" description="Disordered" evidence="6">
    <location>
        <begin position="167"/>
        <end position="211"/>
    </location>
</feature>
<dbReference type="Ensembl" id="ENSSFAT00005030873.1">
    <property type="protein sequence ID" value="ENSSFAP00005029777.1"/>
    <property type="gene ID" value="ENSSFAG00005015134.1"/>
</dbReference>
<dbReference type="Proteomes" id="UP000472267">
    <property type="component" value="Chromosome 5"/>
</dbReference>
<feature type="compositionally biased region" description="Polar residues" evidence="6">
    <location>
        <begin position="178"/>
        <end position="203"/>
    </location>
</feature>
<evidence type="ECO:0000256" key="1">
    <source>
        <dbReference type="ARBA" id="ARBA00004141"/>
    </source>
</evidence>
<feature type="transmembrane region" description="Helical" evidence="7">
    <location>
        <begin position="137"/>
        <end position="158"/>
    </location>
</feature>
<evidence type="ECO:0000256" key="6">
    <source>
        <dbReference type="SAM" id="MobiDB-lite"/>
    </source>
</evidence>
<dbReference type="Ensembl" id="ENSSFAT00005030876.1">
    <property type="protein sequence ID" value="ENSSFAP00005029780.1"/>
    <property type="gene ID" value="ENSSFAG00005015134.1"/>
</dbReference>
<keyword evidence="4 7" id="KW-1133">Transmembrane helix</keyword>
<dbReference type="Pfam" id="PF04103">
    <property type="entry name" value="CD20"/>
    <property type="match status" value="1"/>
</dbReference>
<evidence type="ECO:0000313" key="9">
    <source>
        <dbReference type="Proteomes" id="UP000472267"/>
    </source>
</evidence>
<feature type="transmembrane region" description="Helical" evidence="7">
    <location>
        <begin position="37"/>
        <end position="58"/>
    </location>
</feature>
<feature type="transmembrane region" description="Helical" evidence="7">
    <location>
        <begin position="95"/>
        <end position="117"/>
    </location>
</feature>
<dbReference type="InterPro" id="IPR030417">
    <property type="entry name" value="MS4A"/>
</dbReference>
<feature type="transmembrane region" description="Helical" evidence="7">
    <location>
        <begin position="70"/>
        <end position="88"/>
    </location>
</feature>
<keyword evidence="3 7" id="KW-0812">Transmembrane</keyword>
<evidence type="ECO:0000256" key="7">
    <source>
        <dbReference type="SAM" id="Phobius"/>
    </source>
</evidence>
<evidence type="ECO:0000256" key="2">
    <source>
        <dbReference type="ARBA" id="ARBA00009565"/>
    </source>
</evidence>
<dbReference type="AlphaFoldDB" id="A0A672HL53"/>
<dbReference type="InterPro" id="IPR007237">
    <property type="entry name" value="CD20-like"/>
</dbReference>
<dbReference type="Ensembl" id="ENSSFAT00005030875.1">
    <property type="protein sequence ID" value="ENSSFAP00005029779.1"/>
    <property type="gene ID" value="ENSSFAG00005015134.1"/>
</dbReference>
<evidence type="ECO:0000256" key="5">
    <source>
        <dbReference type="ARBA" id="ARBA00023136"/>
    </source>
</evidence>
<reference evidence="8" key="1">
    <citation type="submission" date="2019-06" db="EMBL/GenBank/DDBJ databases">
        <authorList>
            <consortium name="Wellcome Sanger Institute Data Sharing"/>
        </authorList>
    </citation>
    <scope>NUCLEOTIDE SEQUENCE [LARGE SCALE GENOMIC DNA]</scope>
</reference>
<name>A0A672HL53_SALFA</name>
<protein>
    <submittedName>
        <fullName evidence="8">Uncharacterized protein</fullName>
    </submittedName>
</protein>
<dbReference type="OMA" id="CRTMCLR"/>
<comment type="similarity">
    <text evidence="2">Belongs to the MS4A family.</text>
</comment>
<dbReference type="GO" id="GO:0016020">
    <property type="term" value="C:membrane"/>
    <property type="evidence" value="ECO:0007669"/>
    <property type="project" value="UniProtKB-SubCell"/>
</dbReference>
<sequence>MSSSVTATAGNITVVVHVHPTPAQVQRNARFNWGQPVALGSVQIMVGVVVLLFGIPMSLHRGGLAVYSGVYFWGGLTYIIAGSLTVAASKSMEHCLLNGSMAVNITSAVFSFAGVIICSLDDVFSWDYYYAVKGFPALLAIFQFLQFAISVTLAGFACHATCGCGQEPPPPNSEAPPTSQGNSQVSTEMVNLTKTSEEPTTSDVPPAYEVY</sequence>
<evidence type="ECO:0000256" key="3">
    <source>
        <dbReference type="ARBA" id="ARBA00022692"/>
    </source>
</evidence>
<gene>
    <name evidence="8" type="primary">LOC115388504</name>
</gene>
<evidence type="ECO:0000256" key="4">
    <source>
        <dbReference type="ARBA" id="ARBA00022989"/>
    </source>
</evidence>